<dbReference type="RefSeq" id="WP_188864885.1">
    <property type="nucleotide sequence ID" value="NZ_BMNW01000002.1"/>
</dbReference>
<name>A0ABQ2GKL6_9PSED</name>
<feature type="compositionally biased region" description="Pro residues" evidence="1">
    <location>
        <begin position="38"/>
        <end position="47"/>
    </location>
</feature>
<protein>
    <submittedName>
        <fullName evidence="2">Uncharacterized protein</fullName>
    </submittedName>
</protein>
<evidence type="ECO:0000313" key="2">
    <source>
        <dbReference type="EMBL" id="GGM00024.1"/>
    </source>
</evidence>
<feature type="region of interest" description="Disordered" evidence="1">
    <location>
        <begin position="27"/>
        <end position="47"/>
    </location>
</feature>
<comment type="caution">
    <text evidence="2">The sequence shown here is derived from an EMBL/GenBank/DDBJ whole genome shotgun (WGS) entry which is preliminary data.</text>
</comment>
<evidence type="ECO:0000313" key="3">
    <source>
        <dbReference type="Proteomes" id="UP000616499"/>
    </source>
</evidence>
<sequence>MMIIDITRSYARNVSAVARIQTIEAANDADAGSFDNTPLPPERPTSL</sequence>
<organism evidence="2 3">
    <name type="scientific">Pseudomonas asuensis</name>
    <dbReference type="NCBI Taxonomy" id="1825787"/>
    <lineage>
        <taxon>Bacteria</taxon>
        <taxon>Pseudomonadati</taxon>
        <taxon>Pseudomonadota</taxon>
        <taxon>Gammaproteobacteria</taxon>
        <taxon>Pseudomonadales</taxon>
        <taxon>Pseudomonadaceae</taxon>
        <taxon>Pseudomonas</taxon>
    </lineage>
</organism>
<keyword evidence="3" id="KW-1185">Reference proteome</keyword>
<evidence type="ECO:0000256" key="1">
    <source>
        <dbReference type="SAM" id="MobiDB-lite"/>
    </source>
</evidence>
<gene>
    <name evidence="2" type="ORF">GCM10009425_08940</name>
</gene>
<accession>A0ABQ2GKL6</accession>
<proteinExistence type="predicted"/>
<dbReference type="EMBL" id="BMNW01000002">
    <property type="protein sequence ID" value="GGM00024.1"/>
    <property type="molecule type" value="Genomic_DNA"/>
</dbReference>
<dbReference type="Proteomes" id="UP000616499">
    <property type="component" value="Unassembled WGS sequence"/>
</dbReference>
<reference evidence="3" key="1">
    <citation type="journal article" date="2019" name="Int. J. Syst. Evol. Microbiol.">
        <title>The Global Catalogue of Microorganisms (GCM) 10K type strain sequencing project: providing services to taxonomists for standard genome sequencing and annotation.</title>
        <authorList>
            <consortium name="The Broad Institute Genomics Platform"/>
            <consortium name="The Broad Institute Genome Sequencing Center for Infectious Disease"/>
            <person name="Wu L."/>
            <person name="Ma J."/>
        </authorList>
    </citation>
    <scope>NUCLEOTIDE SEQUENCE [LARGE SCALE GENOMIC DNA]</scope>
    <source>
        <strain evidence="3">JCM 13501</strain>
    </source>
</reference>